<organism evidence="3 4">
    <name type="scientific">Amycolatopsis rhabdoformis</name>
    <dbReference type="NCBI Taxonomy" id="1448059"/>
    <lineage>
        <taxon>Bacteria</taxon>
        <taxon>Bacillati</taxon>
        <taxon>Actinomycetota</taxon>
        <taxon>Actinomycetes</taxon>
        <taxon>Pseudonocardiales</taxon>
        <taxon>Pseudonocardiaceae</taxon>
        <taxon>Amycolatopsis</taxon>
    </lineage>
</organism>
<feature type="transmembrane region" description="Helical" evidence="1">
    <location>
        <begin position="213"/>
        <end position="240"/>
    </location>
</feature>
<reference evidence="3 4" key="1">
    <citation type="journal article" date="2015" name="Int. J. Syst. Evol. Microbiol.">
        <title>Amycolatopsis rhabdoformis sp. nov., an actinomycete isolated from a tropical forest soil.</title>
        <authorList>
            <person name="Souza W.R."/>
            <person name="Silva R.E."/>
            <person name="Goodfellow M."/>
            <person name="Busarakam K."/>
            <person name="Figueiro F.S."/>
            <person name="Ferreira D."/>
            <person name="Rodrigues-Filho E."/>
            <person name="Moraes L.A.B."/>
            <person name="Zucchi T.D."/>
        </authorList>
    </citation>
    <scope>NUCLEOTIDE SEQUENCE [LARGE SCALE GENOMIC DNA]</scope>
    <source>
        <strain evidence="3 4">NCIMB 14900</strain>
    </source>
</reference>
<feature type="transmembrane region" description="Helical" evidence="1">
    <location>
        <begin position="83"/>
        <end position="101"/>
    </location>
</feature>
<feature type="domain" description="DUF1206" evidence="2">
    <location>
        <begin position="2"/>
        <end position="62"/>
    </location>
</feature>
<dbReference type="InterPro" id="IPR009597">
    <property type="entry name" value="DUF1206"/>
</dbReference>
<feature type="transmembrane region" description="Helical" evidence="1">
    <location>
        <begin position="121"/>
        <end position="142"/>
    </location>
</feature>
<dbReference type="EMBL" id="CP142149">
    <property type="protein sequence ID" value="WSE29422.1"/>
    <property type="molecule type" value="Genomic_DNA"/>
</dbReference>
<evidence type="ECO:0000256" key="1">
    <source>
        <dbReference type="SAM" id="Phobius"/>
    </source>
</evidence>
<evidence type="ECO:0000259" key="2">
    <source>
        <dbReference type="Pfam" id="PF06724"/>
    </source>
</evidence>
<dbReference type="RefSeq" id="WP_326568385.1">
    <property type="nucleotide sequence ID" value="NZ_CP142149.1"/>
</dbReference>
<proteinExistence type="predicted"/>
<evidence type="ECO:0000313" key="4">
    <source>
        <dbReference type="Proteomes" id="UP001330812"/>
    </source>
</evidence>
<keyword evidence="1" id="KW-0812">Transmembrane</keyword>
<sequence length="243" mass="24726">MVHLIVAYLALRIAFGGGSGEPADQNGALQEIGSTGFGRVVLWVLAAGLLAFGAWQVLMAATGYEWVSGGQRVRKRLGSGGRAIVVLALAYSAFRIAVGAGSSAGNQRQQEATAKLLALPAGPALVVVAAGCVLAVAIAAGVKGVRRSFLEDLDTTELPRATRRWVARLGTGGYLAKGVVFAVVAVLLGYAGLRSDARAAGGLDAALRTLAGQPFGTVLLTIVALGLAAFGAYCGGAAWAHRR</sequence>
<feature type="transmembrane region" description="Helical" evidence="1">
    <location>
        <begin position="174"/>
        <end position="193"/>
    </location>
</feature>
<keyword evidence="1" id="KW-0472">Membrane</keyword>
<dbReference type="Pfam" id="PF06724">
    <property type="entry name" value="DUF1206"/>
    <property type="match status" value="3"/>
</dbReference>
<keyword evidence="1" id="KW-1133">Transmembrane helix</keyword>
<evidence type="ECO:0000313" key="3">
    <source>
        <dbReference type="EMBL" id="WSE29422.1"/>
    </source>
</evidence>
<gene>
    <name evidence="3" type="ORF">VSH64_42575</name>
</gene>
<feature type="domain" description="DUF1206" evidence="2">
    <location>
        <begin position="78"/>
        <end position="147"/>
    </location>
</feature>
<dbReference type="Proteomes" id="UP001330812">
    <property type="component" value="Chromosome"/>
</dbReference>
<feature type="transmembrane region" description="Helical" evidence="1">
    <location>
        <begin position="40"/>
        <end position="62"/>
    </location>
</feature>
<accession>A0ABZ1I4S7</accession>
<protein>
    <submittedName>
        <fullName evidence="3">DUF1206 domain-containing protein</fullName>
    </submittedName>
</protein>
<feature type="domain" description="DUF1206" evidence="2">
    <location>
        <begin position="173"/>
        <end position="239"/>
    </location>
</feature>
<keyword evidence="4" id="KW-1185">Reference proteome</keyword>
<name>A0ABZ1I4S7_9PSEU</name>